<proteinExistence type="predicted"/>
<dbReference type="EMBL" id="JANJYI010000009">
    <property type="protein sequence ID" value="KAK2637089.1"/>
    <property type="molecule type" value="Genomic_DNA"/>
</dbReference>
<organism evidence="2 3">
    <name type="scientific">Dipteronia dyeriana</name>
    <dbReference type="NCBI Taxonomy" id="168575"/>
    <lineage>
        <taxon>Eukaryota</taxon>
        <taxon>Viridiplantae</taxon>
        <taxon>Streptophyta</taxon>
        <taxon>Embryophyta</taxon>
        <taxon>Tracheophyta</taxon>
        <taxon>Spermatophyta</taxon>
        <taxon>Magnoliopsida</taxon>
        <taxon>eudicotyledons</taxon>
        <taxon>Gunneridae</taxon>
        <taxon>Pentapetalae</taxon>
        <taxon>rosids</taxon>
        <taxon>malvids</taxon>
        <taxon>Sapindales</taxon>
        <taxon>Sapindaceae</taxon>
        <taxon>Hippocastanoideae</taxon>
        <taxon>Acereae</taxon>
        <taxon>Dipteronia</taxon>
    </lineage>
</organism>
<keyword evidence="3" id="KW-1185">Reference proteome</keyword>
<evidence type="ECO:0000256" key="1">
    <source>
        <dbReference type="SAM" id="Phobius"/>
    </source>
</evidence>
<name>A0AAD9TJ63_9ROSI</name>
<protein>
    <submittedName>
        <fullName evidence="2">Uncharacterized protein</fullName>
    </submittedName>
</protein>
<accession>A0AAD9TJ63</accession>
<evidence type="ECO:0000313" key="3">
    <source>
        <dbReference type="Proteomes" id="UP001280121"/>
    </source>
</evidence>
<feature type="transmembrane region" description="Helical" evidence="1">
    <location>
        <begin position="21"/>
        <end position="40"/>
    </location>
</feature>
<comment type="caution">
    <text evidence="2">The sequence shown here is derived from an EMBL/GenBank/DDBJ whole genome shotgun (WGS) entry which is preliminary data.</text>
</comment>
<sequence length="219" mass="25006">MKDQRSNVRYVLVGDINWKTLLSPILARHISALLLVPYWWAHHRQFFIVSFQLIFIFSMTQSRCSIIQMRVTRRVTTASIWRLKVDGDLRPIASPIFERSSLLLCLFSVDGILFCVKDGICWVLNCRTENWRRHGFRFGYERDGLGFVVLRRVGQRGRRNRITVHNYGGSCKISTRNFAAASVVVDSYSVSPALSSAFQNPMKLLQSAPSVECRSGGGM</sequence>
<dbReference type="Proteomes" id="UP001280121">
    <property type="component" value="Unassembled WGS sequence"/>
</dbReference>
<keyword evidence="1" id="KW-0812">Transmembrane</keyword>
<reference evidence="2" key="1">
    <citation type="journal article" date="2023" name="Plant J.">
        <title>Genome sequences and population genomics provide insights into the demographic history, inbreeding, and mutation load of two 'living fossil' tree species of Dipteronia.</title>
        <authorList>
            <person name="Feng Y."/>
            <person name="Comes H.P."/>
            <person name="Chen J."/>
            <person name="Zhu S."/>
            <person name="Lu R."/>
            <person name="Zhang X."/>
            <person name="Li P."/>
            <person name="Qiu J."/>
            <person name="Olsen K.M."/>
            <person name="Qiu Y."/>
        </authorList>
    </citation>
    <scope>NUCLEOTIDE SEQUENCE</scope>
    <source>
        <strain evidence="2">KIB01</strain>
    </source>
</reference>
<gene>
    <name evidence="2" type="ORF">Ddye_031881</name>
</gene>
<keyword evidence="1" id="KW-1133">Transmembrane helix</keyword>
<dbReference type="AlphaFoldDB" id="A0AAD9TJ63"/>
<evidence type="ECO:0000313" key="2">
    <source>
        <dbReference type="EMBL" id="KAK2637089.1"/>
    </source>
</evidence>
<keyword evidence="1" id="KW-0472">Membrane</keyword>
<feature type="transmembrane region" description="Helical" evidence="1">
    <location>
        <begin position="46"/>
        <end position="64"/>
    </location>
</feature>